<dbReference type="eggNOG" id="ENOG502QRV4">
    <property type="taxonomic scope" value="Eukaryota"/>
</dbReference>
<dbReference type="STRING" id="3218.A9TKW7"/>
<dbReference type="GeneID" id="112296059"/>
<evidence type="ECO:0000313" key="4">
    <source>
        <dbReference type="Proteomes" id="UP000006727"/>
    </source>
</evidence>
<dbReference type="Gramene" id="Pp3c19_21450V3.1">
    <property type="protein sequence ID" value="Pp3c19_21450V3.1"/>
    <property type="gene ID" value="Pp3c19_21450"/>
</dbReference>
<dbReference type="OrthoDB" id="2015968at2759"/>
<feature type="region of interest" description="Disordered" evidence="1">
    <location>
        <begin position="68"/>
        <end position="88"/>
    </location>
</feature>
<reference evidence="2 4" key="2">
    <citation type="journal article" date="2018" name="Plant J.">
        <title>The Physcomitrella patens chromosome-scale assembly reveals moss genome structure and evolution.</title>
        <authorList>
            <person name="Lang D."/>
            <person name="Ullrich K.K."/>
            <person name="Murat F."/>
            <person name="Fuchs J."/>
            <person name="Jenkins J."/>
            <person name="Haas F.B."/>
            <person name="Piednoel M."/>
            <person name="Gundlach H."/>
            <person name="Van Bel M."/>
            <person name="Meyberg R."/>
            <person name="Vives C."/>
            <person name="Morata J."/>
            <person name="Symeonidi A."/>
            <person name="Hiss M."/>
            <person name="Muchero W."/>
            <person name="Kamisugi Y."/>
            <person name="Saleh O."/>
            <person name="Blanc G."/>
            <person name="Decker E.L."/>
            <person name="van Gessel N."/>
            <person name="Grimwood J."/>
            <person name="Hayes R.D."/>
            <person name="Graham S.W."/>
            <person name="Gunter L.E."/>
            <person name="McDaniel S.F."/>
            <person name="Hoernstein S.N.W."/>
            <person name="Larsson A."/>
            <person name="Li F.W."/>
            <person name="Perroud P.F."/>
            <person name="Phillips J."/>
            <person name="Ranjan P."/>
            <person name="Rokshar D.S."/>
            <person name="Rothfels C.J."/>
            <person name="Schneider L."/>
            <person name="Shu S."/>
            <person name="Stevenson D.W."/>
            <person name="Thummler F."/>
            <person name="Tillich M."/>
            <person name="Villarreal Aguilar J.C."/>
            <person name="Widiez T."/>
            <person name="Wong G.K."/>
            <person name="Wymore A."/>
            <person name="Zhang Y."/>
            <person name="Zimmer A.D."/>
            <person name="Quatrano R.S."/>
            <person name="Mayer K.F.X."/>
            <person name="Goodstein D."/>
            <person name="Casacuberta J.M."/>
            <person name="Vandepoele K."/>
            <person name="Reski R."/>
            <person name="Cuming A.C."/>
            <person name="Tuskan G.A."/>
            <person name="Maumus F."/>
            <person name="Salse J."/>
            <person name="Schmutz J."/>
            <person name="Rensing S.A."/>
        </authorList>
    </citation>
    <scope>NUCLEOTIDE SEQUENCE [LARGE SCALE GENOMIC DNA]</scope>
    <source>
        <strain evidence="3 4">cv. Gransden 2004</strain>
    </source>
</reference>
<reference evidence="2 4" key="1">
    <citation type="journal article" date="2008" name="Science">
        <title>The Physcomitrella genome reveals evolutionary insights into the conquest of land by plants.</title>
        <authorList>
            <person name="Rensing S."/>
            <person name="Lang D."/>
            <person name="Zimmer A."/>
            <person name="Terry A."/>
            <person name="Salamov A."/>
            <person name="Shapiro H."/>
            <person name="Nishiyama T."/>
            <person name="Perroud P.-F."/>
            <person name="Lindquist E."/>
            <person name="Kamisugi Y."/>
            <person name="Tanahashi T."/>
            <person name="Sakakibara K."/>
            <person name="Fujita T."/>
            <person name="Oishi K."/>
            <person name="Shin-I T."/>
            <person name="Kuroki Y."/>
            <person name="Toyoda A."/>
            <person name="Suzuki Y."/>
            <person name="Hashimoto A."/>
            <person name="Yamaguchi K."/>
            <person name="Sugano A."/>
            <person name="Kohara Y."/>
            <person name="Fujiyama A."/>
            <person name="Anterola A."/>
            <person name="Aoki S."/>
            <person name="Ashton N."/>
            <person name="Barbazuk W.B."/>
            <person name="Barker E."/>
            <person name="Bennetzen J."/>
            <person name="Bezanilla M."/>
            <person name="Blankenship R."/>
            <person name="Cho S.H."/>
            <person name="Dutcher S."/>
            <person name="Estelle M."/>
            <person name="Fawcett J.A."/>
            <person name="Gundlach H."/>
            <person name="Hanada K."/>
            <person name="Heyl A."/>
            <person name="Hicks K.A."/>
            <person name="Hugh J."/>
            <person name="Lohr M."/>
            <person name="Mayer K."/>
            <person name="Melkozernov A."/>
            <person name="Murata T."/>
            <person name="Nelson D."/>
            <person name="Pils B."/>
            <person name="Prigge M."/>
            <person name="Reiss B."/>
            <person name="Renner T."/>
            <person name="Rombauts S."/>
            <person name="Rushton P."/>
            <person name="Sanderfoot A."/>
            <person name="Schween G."/>
            <person name="Shiu S.-H."/>
            <person name="Stueber K."/>
            <person name="Theodoulou F.L."/>
            <person name="Tu H."/>
            <person name="Van de Peer Y."/>
            <person name="Verrier P.J."/>
            <person name="Waters E."/>
            <person name="Wood A."/>
            <person name="Yang L."/>
            <person name="Cove D."/>
            <person name="Cuming A."/>
            <person name="Hasebe M."/>
            <person name="Lucas S."/>
            <person name="Mishler D.B."/>
            <person name="Reski R."/>
            <person name="Grigoriev I."/>
            <person name="Quatrano R.S."/>
            <person name="Boore J.L."/>
        </authorList>
    </citation>
    <scope>NUCLEOTIDE SEQUENCE [LARGE SCALE GENOMIC DNA]</scope>
    <source>
        <strain evidence="3 4">cv. Gransden 2004</strain>
    </source>
</reference>
<dbReference type="AlphaFoldDB" id="A9TKW7"/>
<dbReference type="PANTHER" id="PTHR37262">
    <property type="entry name" value="PROTEIN PEP-RELATED DEVELOPMENT ARRESTED 1, CHLOROPLASTIC"/>
    <property type="match status" value="1"/>
</dbReference>
<dbReference type="Gramene" id="Pp3c19_21450V3.2">
    <property type="protein sequence ID" value="Pp3c19_21450V3.2"/>
    <property type="gene ID" value="Pp3c19_21450"/>
</dbReference>
<organism evidence="2">
    <name type="scientific">Physcomitrium patens</name>
    <name type="common">Spreading-leaved earth moss</name>
    <name type="synonym">Physcomitrella patens</name>
    <dbReference type="NCBI Taxonomy" id="3218"/>
    <lineage>
        <taxon>Eukaryota</taxon>
        <taxon>Viridiplantae</taxon>
        <taxon>Streptophyta</taxon>
        <taxon>Embryophyta</taxon>
        <taxon>Bryophyta</taxon>
        <taxon>Bryophytina</taxon>
        <taxon>Bryopsida</taxon>
        <taxon>Funariidae</taxon>
        <taxon>Funariales</taxon>
        <taxon>Funariaceae</taxon>
        <taxon>Physcomitrium</taxon>
    </lineage>
</organism>
<evidence type="ECO:0000313" key="3">
    <source>
        <dbReference type="EnsemblPlants" id="Pp3c19_21450V3.1"/>
    </source>
</evidence>
<dbReference type="Proteomes" id="UP000006727">
    <property type="component" value="Chromosome 19"/>
</dbReference>
<evidence type="ECO:0000313" key="2">
    <source>
        <dbReference type="EMBL" id="PNR34596.1"/>
    </source>
</evidence>
<proteinExistence type="predicted"/>
<dbReference type="OMA" id="LEDMKMN"/>
<gene>
    <name evidence="3" type="primary">LOC112296059</name>
    <name evidence="2" type="ORF">PHYPA_024413</name>
</gene>
<dbReference type="PANTHER" id="PTHR37262:SF1">
    <property type="entry name" value="PROTEIN PEP-RELATED DEVELOPMENT ARRESTED 1, CHLOROPLASTIC"/>
    <property type="match status" value="1"/>
</dbReference>
<dbReference type="HOGENOM" id="CLU_046485_0_0_1"/>
<feature type="compositionally biased region" description="Polar residues" evidence="1">
    <location>
        <begin position="415"/>
        <end position="431"/>
    </location>
</feature>
<dbReference type="EMBL" id="ABEU02000019">
    <property type="protein sequence ID" value="PNR34596.1"/>
    <property type="molecule type" value="Genomic_DNA"/>
</dbReference>
<dbReference type="EnsemblPlants" id="Pp3c19_21450V3.1">
    <property type="protein sequence ID" value="Pp3c19_21450V3.1"/>
    <property type="gene ID" value="Pp3c19_21450"/>
</dbReference>
<reference evidence="3" key="3">
    <citation type="submission" date="2020-12" db="UniProtKB">
        <authorList>
            <consortium name="EnsemblPlants"/>
        </authorList>
    </citation>
    <scope>IDENTIFICATION</scope>
</reference>
<dbReference type="InterPro" id="IPR038961">
    <property type="entry name" value="PRDA1"/>
</dbReference>
<keyword evidence="4" id="KW-1185">Reference proteome</keyword>
<sequence length="431" mass="47869">MDACLLKSAAQLRAFALQKSTLPALCSPSAPASQVSISSRGASVPCSASWKRSSTGWRHRGYAVERTRRASGRARAADSPEAREEQEEEKVDYRLYNALMRGGEEVMSVMKEMVELLQDITKMGEQGEQVAVEMAATGVVGQRLDKLDESFLMALDYMIQQAEHDDRERWLLEVIKDVVLAQLTQKFPSQVQIVGILCRTPDKDARLEVLRRCAGGGGTFDQVGGGKIELPAVNLNDVGDQADDIIASIEEKAKVEDRRLLARLVLAREEARSMLGGGLEDERIESNKRKNLPQPEVEFLTKITGMKPGPELHKKLARVLAGQDEGQDILDPEKVRQLDNYVARSNSIIKKKEPPPPVLPVRPGLLIQTVNKVLQGMYSTNTARGVTVQQMEWIRKEIMEILQKMAFLESDKSRPTSTGVKQESILNKTPL</sequence>
<feature type="region of interest" description="Disordered" evidence="1">
    <location>
        <begin position="412"/>
        <end position="431"/>
    </location>
</feature>
<evidence type="ECO:0000256" key="1">
    <source>
        <dbReference type="SAM" id="MobiDB-lite"/>
    </source>
</evidence>
<dbReference type="GO" id="GO:0042644">
    <property type="term" value="C:chloroplast nucleoid"/>
    <property type="evidence" value="ECO:0007669"/>
    <property type="project" value="InterPro"/>
</dbReference>
<dbReference type="RefSeq" id="XP_024403938.1">
    <property type="nucleotide sequence ID" value="XM_024548170.2"/>
</dbReference>
<dbReference type="GO" id="GO:0006355">
    <property type="term" value="P:regulation of DNA-templated transcription"/>
    <property type="evidence" value="ECO:0007669"/>
    <property type="project" value="InterPro"/>
</dbReference>
<name>A9TKW7_PHYPA</name>
<dbReference type="PaxDb" id="3218-PP1S254_50V6.1"/>
<protein>
    <submittedName>
        <fullName evidence="2 3">Uncharacterized protein</fullName>
    </submittedName>
</protein>
<accession>A9TKW7</accession>
<dbReference type="EnsemblPlants" id="Pp3c19_21450V3.2">
    <property type="protein sequence ID" value="Pp3c19_21450V3.2"/>
    <property type="gene ID" value="Pp3c19_21450"/>
</dbReference>